<dbReference type="EMBL" id="VSRR010008099">
    <property type="protein sequence ID" value="MPC48086.1"/>
    <property type="molecule type" value="Genomic_DNA"/>
</dbReference>
<reference evidence="1 2" key="1">
    <citation type="submission" date="2019-05" db="EMBL/GenBank/DDBJ databases">
        <title>Another draft genome of Portunus trituberculatus and its Hox gene families provides insights of decapod evolution.</title>
        <authorList>
            <person name="Jeong J.-H."/>
            <person name="Song I."/>
            <person name="Kim S."/>
            <person name="Choi T."/>
            <person name="Kim D."/>
            <person name="Ryu S."/>
            <person name="Kim W."/>
        </authorList>
    </citation>
    <scope>NUCLEOTIDE SEQUENCE [LARGE SCALE GENOMIC DNA]</scope>
    <source>
        <tissue evidence="1">Muscle</tissue>
    </source>
</reference>
<dbReference type="AlphaFoldDB" id="A0A5B7FRH3"/>
<gene>
    <name evidence="1" type="ORF">E2C01_041851</name>
</gene>
<sequence>MQNRHTRLPNCTTHVFHFGDFSGHNSYISATYERCHTNPETLILFNMFVTKHQRIISLHEIQGVGLEGGRIMAVPHVTADLHDVQHKA</sequence>
<protein>
    <submittedName>
        <fullName evidence="1">Uncharacterized protein</fullName>
    </submittedName>
</protein>
<proteinExistence type="predicted"/>
<evidence type="ECO:0000313" key="1">
    <source>
        <dbReference type="EMBL" id="MPC48086.1"/>
    </source>
</evidence>
<organism evidence="1 2">
    <name type="scientific">Portunus trituberculatus</name>
    <name type="common">Swimming crab</name>
    <name type="synonym">Neptunus trituberculatus</name>
    <dbReference type="NCBI Taxonomy" id="210409"/>
    <lineage>
        <taxon>Eukaryota</taxon>
        <taxon>Metazoa</taxon>
        <taxon>Ecdysozoa</taxon>
        <taxon>Arthropoda</taxon>
        <taxon>Crustacea</taxon>
        <taxon>Multicrustacea</taxon>
        <taxon>Malacostraca</taxon>
        <taxon>Eumalacostraca</taxon>
        <taxon>Eucarida</taxon>
        <taxon>Decapoda</taxon>
        <taxon>Pleocyemata</taxon>
        <taxon>Brachyura</taxon>
        <taxon>Eubrachyura</taxon>
        <taxon>Portunoidea</taxon>
        <taxon>Portunidae</taxon>
        <taxon>Portuninae</taxon>
        <taxon>Portunus</taxon>
    </lineage>
</organism>
<keyword evidence="2" id="KW-1185">Reference proteome</keyword>
<accession>A0A5B7FRH3</accession>
<dbReference type="Proteomes" id="UP000324222">
    <property type="component" value="Unassembled WGS sequence"/>
</dbReference>
<evidence type="ECO:0000313" key="2">
    <source>
        <dbReference type="Proteomes" id="UP000324222"/>
    </source>
</evidence>
<name>A0A5B7FRH3_PORTR</name>
<comment type="caution">
    <text evidence="1">The sequence shown here is derived from an EMBL/GenBank/DDBJ whole genome shotgun (WGS) entry which is preliminary data.</text>
</comment>